<dbReference type="GO" id="GO:0003676">
    <property type="term" value="F:nucleic acid binding"/>
    <property type="evidence" value="ECO:0007669"/>
    <property type="project" value="InterPro"/>
</dbReference>
<proteinExistence type="predicted"/>
<sequence>MSRRSQRVRDREESSAASAGPAPISSTNNPGSASSSPSGAPPKKKKKLSRKQKGKRKAKASSSAGPSRATETPSSASVSDTEEEGRFTPVLEADRQARRLANAARNVGRQPLPLDEDEAYRLRYAADADIGSSQIEAYLRTLSLDDFTCVKTVAMGSGGRQESAGPRQRNGWVFFTSACGARAAMTKLHDFDINSVHIRLSFSASNFQHLKKVAWGSPSNEAIAAVISKAPTGSTTVYVQQLPRTWTFAEVEQVFGPAPRGQATIRHMVWLPAADNEDPSGRSKSLASWWMRFKKADYAAACILRFEAQVITNVRWTSTEPNFFNNDADPVALELAFDLAQAQPTVGSSSGTGASTAAGGASGSQ</sequence>
<feature type="region of interest" description="Disordered" evidence="1">
    <location>
        <begin position="1"/>
        <end position="89"/>
    </location>
</feature>
<keyword evidence="3" id="KW-1185">Reference proteome</keyword>
<feature type="region of interest" description="Disordered" evidence="1">
    <location>
        <begin position="345"/>
        <end position="365"/>
    </location>
</feature>
<accession>A0AAN6G6K6</accession>
<evidence type="ECO:0000256" key="1">
    <source>
        <dbReference type="SAM" id="MobiDB-lite"/>
    </source>
</evidence>
<reference evidence="2" key="1">
    <citation type="journal article" date="2023" name="PhytoFront">
        <title>Draft Genome Resources of Seven Strains of Tilletia horrida, Causal Agent of Kernel Smut of Rice.</title>
        <authorList>
            <person name="Khanal S."/>
            <person name="Antony Babu S."/>
            <person name="Zhou X.G."/>
        </authorList>
    </citation>
    <scope>NUCLEOTIDE SEQUENCE</scope>
    <source>
        <strain evidence="2">TX3</strain>
    </source>
</reference>
<dbReference type="AlphaFoldDB" id="A0AAN6G6K6"/>
<feature type="compositionally biased region" description="Polar residues" evidence="1">
    <location>
        <begin position="70"/>
        <end position="79"/>
    </location>
</feature>
<dbReference type="EMBL" id="JAPDMQ010000518">
    <property type="protein sequence ID" value="KAK0523380.1"/>
    <property type="molecule type" value="Genomic_DNA"/>
</dbReference>
<evidence type="ECO:0000313" key="2">
    <source>
        <dbReference type="EMBL" id="KAK0523380.1"/>
    </source>
</evidence>
<organism evidence="2 3">
    <name type="scientific">Tilletia horrida</name>
    <dbReference type="NCBI Taxonomy" id="155126"/>
    <lineage>
        <taxon>Eukaryota</taxon>
        <taxon>Fungi</taxon>
        <taxon>Dikarya</taxon>
        <taxon>Basidiomycota</taxon>
        <taxon>Ustilaginomycotina</taxon>
        <taxon>Exobasidiomycetes</taxon>
        <taxon>Tilletiales</taxon>
        <taxon>Tilletiaceae</taxon>
        <taxon>Tilletia</taxon>
    </lineage>
</organism>
<feature type="compositionally biased region" description="Low complexity" evidence="1">
    <location>
        <begin position="60"/>
        <end position="69"/>
    </location>
</feature>
<protein>
    <submittedName>
        <fullName evidence="2">Uncharacterized protein</fullName>
    </submittedName>
</protein>
<feature type="compositionally biased region" description="Low complexity" evidence="1">
    <location>
        <begin position="347"/>
        <end position="359"/>
    </location>
</feature>
<feature type="compositionally biased region" description="Low complexity" evidence="1">
    <location>
        <begin position="15"/>
        <end position="38"/>
    </location>
</feature>
<name>A0AAN6G6K6_9BASI</name>
<comment type="caution">
    <text evidence="2">The sequence shown here is derived from an EMBL/GenBank/DDBJ whole genome shotgun (WGS) entry which is preliminary data.</text>
</comment>
<gene>
    <name evidence="2" type="ORF">OC842_006166</name>
</gene>
<dbReference type="SUPFAM" id="SSF54928">
    <property type="entry name" value="RNA-binding domain, RBD"/>
    <property type="match status" value="1"/>
</dbReference>
<feature type="compositionally biased region" description="Basic residues" evidence="1">
    <location>
        <begin position="42"/>
        <end position="59"/>
    </location>
</feature>
<evidence type="ECO:0000313" key="3">
    <source>
        <dbReference type="Proteomes" id="UP001176521"/>
    </source>
</evidence>
<dbReference type="Proteomes" id="UP001176521">
    <property type="component" value="Unassembled WGS sequence"/>
</dbReference>
<dbReference type="InterPro" id="IPR035979">
    <property type="entry name" value="RBD_domain_sf"/>
</dbReference>